<dbReference type="HOGENOM" id="CLU_3267479_0_0_6"/>
<dbReference type="EMBL" id="AGCM01000114">
    <property type="protein sequence ID" value="EHM53100.1"/>
    <property type="molecule type" value="Genomic_DNA"/>
</dbReference>
<gene>
    <name evidence="1" type="ORF">HMPREF9080_02014</name>
</gene>
<dbReference type="AlphaFoldDB" id="G9ZGQ0"/>
<proteinExistence type="predicted"/>
<accession>G9ZGQ0</accession>
<comment type="caution">
    <text evidence="1">The sequence shown here is derived from an EMBL/GenBank/DDBJ whole genome shotgun (WGS) entry which is preliminary data.</text>
</comment>
<evidence type="ECO:0000313" key="2">
    <source>
        <dbReference type="Proteomes" id="UP000004750"/>
    </source>
</evidence>
<name>G9ZGQ0_9GAMM</name>
<protein>
    <submittedName>
        <fullName evidence="1">Uncharacterized protein</fullName>
    </submittedName>
</protein>
<dbReference type="Proteomes" id="UP000004750">
    <property type="component" value="Unassembled WGS sequence"/>
</dbReference>
<evidence type="ECO:0000313" key="1">
    <source>
        <dbReference type="EMBL" id="EHM53100.1"/>
    </source>
</evidence>
<organism evidence="1 2">
    <name type="scientific">Cardiobacterium valvarum F0432</name>
    <dbReference type="NCBI Taxonomy" id="797473"/>
    <lineage>
        <taxon>Bacteria</taxon>
        <taxon>Pseudomonadati</taxon>
        <taxon>Pseudomonadota</taxon>
        <taxon>Gammaproteobacteria</taxon>
        <taxon>Cardiobacteriales</taxon>
        <taxon>Cardiobacteriaceae</taxon>
        <taxon>Cardiobacterium</taxon>
    </lineage>
</organism>
<sequence>MGSLCGLLLRCWMSDVGRSLFGLTVARYQLQWLIKGLTSTS</sequence>
<reference evidence="1 2" key="1">
    <citation type="submission" date="2011-08" db="EMBL/GenBank/DDBJ databases">
        <authorList>
            <person name="Weinstock G."/>
            <person name="Sodergren E."/>
            <person name="Clifton S."/>
            <person name="Fulton L."/>
            <person name="Fulton B."/>
            <person name="Courtney L."/>
            <person name="Fronick C."/>
            <person name="Harrison M."/>
            <person name="Strong C."/>
            <person name="Farmer C."/>
            <person name="Delahaunty K."/>
            <person name="Markovic C."/>
            <person name="Hall O."/>
            <person name="Minx P."/>
            <person name="Tomlinson C."/>
            <person name="Mitreva M."/>
            <person name="Hou S."/>
            <person name="Chen J."/>
            <person name="Wollam A."/>
            <person name="Pepin K.H."/>
            <person name="Johnson M."/>
            <person name="Bhonagiri V."/>
            <person name="Zhang X."/>
            <person name="Suruliraj S."/>
            <person name="Warren W."/>
            <person name="Chinwalla A."/>
            <person name="Mardis E.R."/>
            <person name="Wilson R.K."/>
        </authorList>
    </citation>
    <scope>NUCLEOTIDE SEQUENCE [LARGE SCALE GENOMIC DNA]</scope>
    <source>
        <strain evidence="1 2">F0432</strain>
    </source>
</reference>